<dbReference type="VEuPathDB" id="TrichDB:TVAG_336600"/>
<dbReference type="SUPFAM" id="SSF53448">
    <property type="entry name" value="Nucleotide-diphospho-sugar transferases"/>
    <property type="match status" value="1"/>
</dbReference>
<name>A2FLW4_TRIV3</name>
<evidence type="ECO:0008006" key="3">
    <source>
        <dbReference type="Google" id="ProtNLM"/>
    </source>
</evidence>
<keyword evidence="2" id="KW-1185">Reference proteome</keyword>
<dbReference type="InParanoid" id="A2FLW4"/>
<gene>
    <name evidence="1" type="ORF">TVAG_336600</name>
</gene>
<dbReference type="Proteomes" id="UP000001542">
    <property type="component" value="Unassembled WGS sequence"/>
</dbReference>
<evidence type="ECO:0000313" key="2">
    <source>
        <dbReference type="Proteomes" id="UP000001542"/>
    </source>
</evidence>
<protein>
    <recommendedName>
        <fullName evidence="3">Nucleotide-diphospho-sugar transferase domain-containing protein</fullName>
    </recommendedName>
</protein>
<sequence length="329" mass="37783">MPLFPSFDEDKCHLCNFKPNNQNSNSTTRDLILTAAFGSIEGSFAFVKTLKTTRSKATIIILTDSRTYSKINKSHIESLENCGASLIDIGVLQFFNANQMQAIRFYSLQTFLTLFQDKFDRVLVCDLFDVIFQGDPFTSDFNWSRLHLCSEDVKIADDIYNSQWIKAIENFDYDSISNNTILNSGLIYGPPKYIIKLYQLLLSQFNIRFISENANDQGYFNKIVHSGELSAAGVEYDIHGIQSPMVTIGLKQNELKDLQLGKVHHSSWNKPHTLVHQFDRKLEIIADIINKCPNDGIPYNIFVRLRYSKEAREKYLGENFKKEKKSKLN</sequence>
<dbReference type="VEuPathDB" id="TrichDB:TVAGG3_1024370"/>
<dbReference type="OrthoDB" id="413746at2759"/>
<dbReference type="EMBL" id="DS113876">
    <property type="protein sequence ID" value="EAX94097.1"/>
    <property type="molecule type" value="Genomic_DNA"/>
</dbReference>
<reference evidence="1" key="2">
    <citation type="journal article" date="2007" name="Science">
        <title>Draft genome sequence of the sexually transmitted pathogen Trichomonas vaginalis.</title>
        <authorList>
            <person name="Carlton J.M."/>
            <person name="Hirt R.P."/>
            <person name="Silva J.C."/>
            <person name="Delcher A.L."/>
            <person name="Schatz M."/>
            <person name="Zhao Q."/>
            <person name="Wortman J.R."/>
            <person name="Bidwell S.L."/>
            <person name="Alsmark U.C.M."/>
            <person name="Besteiro S."/>
            <person name="Sicheritz-Ponten T."/>
            <person name="Noel C.J."/>
            <person name="Dacks J.B."/>
            <person name="Foster P.G."/>
            <person name="Simillion C."/>
            <person name="Van de Peer Y."/>
            <person name="Miranda-Saavedra D."/>
            <person name="Barton G.J."/>
            <person name="Westrop G.D."/>
            <person name="Mueller S."/>
            <person name="Dessi D."/>
            <person name="Fiori P.L."/>
            <person name="Ren Q."/>
            <person name="Paulsen I."/>
            <person name="Zhang H."/>
            <person name="Bastida-Corcuera F.D."/>
            <person name="Simoes-Barbosa A."/>
            <person name="Brown M.T."/>
            <person name="Hayes R.D."/>
            <person name="Mukherjee M."/>
            <person name="Okumura C.Y."/>
            <person name="Schneider R."/>
            <person name="Smith A.J."/>
            <person name="Vanacova S."/>
            <person name="Villalvazo M."/>
            <person name="Haas B.J."/>
            <person name="Pertea M."/>
            <person name="Feldblyum T.V."/>
            <person name="Utterback T.R."/>
            <person name="Shu C.L."/>
            <person name="Osoegawa K."/>
            <person name="de Jong P.J."/>
            <person name="Hrdy I."/>
            <person name="Horvathova L."/>
            <person name="Zubacova Z."/>
            <person name="Dolezal P."/>
            <person name="Malik S.B."/>
            <person name="Logsdon J.M. Jr."/>
            <person name="Henze K."/>
            <person name="Gupta A."/>
            <person name="Wang C.C."/>
            <person name="Dunne R.L."/>
            <person name="Upcroft J.A."/>
            <person name="Upcroft P."/>
            <person name="White O."/>
            <person name="Salzberg S.L."/>
            <person name="Tang P."/>
            <person name="Chiu C.-H."/>
            <person name="Lee Y.-S."/>
            <person name="Embley T.M."/>
            <person name="Coombs G.H."/>
            <person name="Mottram J.C."/>
            <person name="Tachezy J."/>
            <person name="Fraser-Liggett C.M."/>
            <person name="Johnson P.J."/>
        </authorList>
    </citation>
    <scope>NUCLEOTIDE SEQUENCE [LARGE SCALE GENOMIC DNA]</scope>
    <source>
        <strain evidence="1">G3</strain>
    </source>
</reference>
<evidence type="ECO:0000313" key="1">
    <source>
        <dbReference type="EMBL" id="EAX94097.1"/>
    </source>
</evidence>
<dbReference type="InterPro" id="IPR029044">
    <property type="entry name" value="Nucleotide-diphossugar_trans"/>
</dbReference>
<dbReference type="AlphaFoldDB" id="A2FLW4"/>
<accession>A2FLW4</accession>
<organism evidence="1 2">
    <name type="scientific">Trichomonas vaginalis (strain ATCC PRA-98 / G3)</name>
    <dbReference type="NCBI Taxonomy" id="412133"/>
    <lineage>
        <taxon>Eukaryota</taxon>
        <taxon>Metamonada</taxon>
        <taxon>Parabasalia</taxon>
        <taxon>Trichomonadida</taxon>
        <taxon>Trichomonadidae</taxon>
        <taxon>Trichomonas</taxon>
    </lineage>
</organism>
<reference evidence="1" key="1">
    <citation type="submission" date="2006-10" db="EMBL/GenBank/DDBJ databases">
        <authorList>
            <person name="Amadeo P."/>
            <person name="Zhao Q."/>
            <person name="Wortman J."/>
            <person name="Fraser-Liggett C."/>
            <person name="Carlton J."/>
        </authorList>
    </citation>
    <scope>NUCLEOTIDE SEQUENCE</scope>
    <source>
        <strain evidence="1">G3</strain>
    </source>
</reference>
<proteinExistence type="predicted"/>